<organism evidence="3 4">
    <name type="scientific">Frankia nepalensis</name>
    <dbReference type="NCBI Taxonomy" id="1836974"/>
    <lineage>
        <taxon>Bacteria</taxon>
        <taxon>Bacillati</taxon>
        <taxon>Actinomycetota</taxon>
        <taxon>Actinomycetes</taxon>
        <taxon>Frankiales</taxon>
        <taxon>Frankiaceae</taxon>
        <taxon>Frankia</taxon>
    </lineage>
</organism>
<dbReference type="Gene3D" id="2.60.120.10">
    <property type="entry name" value="Jelly Rolls"/>
    <property type="match status" value="1"/>
</dbReference>
<protein>
    <submittedName>
        <fullName evidence="3">Cupin domain-containing protein</fullName>
    </submittedName>
</protein>
<dbReference type="CDD" id="cd02208">
    <property type="entry name" value="cupin_RmlC-like"/>
    <property type="match status" value="1"/>
</dbReference>
<dbReference type="PANTHER" id="PTHR36440">
    <property type="entry name" value="PUTATIVE (AFU_ORTHOLOGUE AFUA_8G07350)-RELATED"/>
    <property type="match status" value="1"/>
</dbReference>
<evidence type="ECO:0000313" key="3">
    <source>
        <dbReference type="EMBL" id="MBL7631498.1"/>
    </source>
</evidence>
<evidence type="ECO:0000259" key="2">
    <source>
        <dbReference type="Pfam" id="PF07883"/>
    </source>
</evidence>
<dbReference type="InterPro" id="IPR011051">
    <property type="entry name" value="RmlC_Cupin_sf"/>
</dbReference>
<feature type="region of interest" description="Disordered" evidence="1">
    <location>
        <begin position="72"/>
        <end position="92"/>
    </location>
</feature>
<dbReference type="InterPro" id="IPR014710">
    <property type="entry name" value="RmlC-like_jellyroll"/>
</dbReference>
<sequence>MTAGLVRPGAGTLITYASSPLEILAGGDGEGSWAAATIEIPAFFRGPVPHVHDTFDEALFVVSGTLLVTTGTADPEEAPAGSFINAPRGTRHTFSNPTDTPVRVLGLWSPPREGLDFMRAVGAVLPAAGAPDPDAVRAVYEAHHSRLVP</sequence>
<dbReference type="InterPro" id="IPR053146">
    <property type="entry name" value="QDO-like"/>
</dbReference>
<dbReference type="Proteomes" id="UP000604475">
    <property type="component" value="Unassembled WGS sequence"/>
</dbReference>
<dbReference type="SUPFAM" id="SSF51182">
    <property type="entry name" value="RmlC-like cupins"/>
    <property type="match status" value="1"/>
</dbReference>
<comment type="caution">
    <text evidence="3">The sequence shown here is derived from an EMBL/GenBank/DDBJ whole genome shotgun (WGS) entry which is preliminary data.</text>
</comment>
<dbReference type="RefSeq" id="WP_203002997.1">
    <property type="nucleotide sequence ID" value="NZ_JADWYU010000201.1"/>
</dbReference>
<feature type="domain" description="Cupin type-2" evidence="2">
    <location>
        <begin position="48"/>
        <end position="105"/>
    </location>
</feature>
<dbReference type="PANTHER" id="PTHR36440:SF1">
    <property type="entry name" value="PUTATIVE (AFU_ORTHOLOGUE AFUA_8G07350)-RELATED"/>
    <property type="match status" value="1"/>
</dbReference>
<reference evidence="3" key="1">
    <citation type="submission" date="2020-12" db="EMBL/GenBank/DDBJ databases">
        <title>Genomic characterization of non-nitrogen-fixing Frankia strains.</title>
        <authorList>
            <person name="Carlos-Shanley C."/>
            <person name="Guerra T."/>
            <person name="Hahn D."/>
        </authorList>
    </citation>
    <scope>NUCLEOTIDE SEQUENCE</scope>
    <source>
        <strain evidence="3">CN6</strain>
    </source>
</reference>
<evidence type="ECO:0000313" key="4">
    <source>
        <dbReference type="Proteomes" id="UP000604475"/>
    </source>
</evidence>
<evidence type="ECO:0000256" key="1">
    <source>
        <dbReference type="SAM" id="MobiDB-lite"/>
    </source>
</evidence>
<dbReference type="InterPro" id="IPR013096">
    <property type="entry name" value="Cupin_2"/>
</dbReference>
<dbReference type="EMBL" id="JAEACQ010000274">
    <property type="protein sequence ID" value="MBL7631498.1"/>
    <property type="molecule type" value="Genomic_DNA"/>
</dbReference>
<dbReference type="Pfam" id="PF07883">
    <property type="entry name" value="Cupin_2"/>
    <property type="match status" value="1"/>
</dbReference>
<keyword evidence="4" id="KW-1185">Reference proteome</keyword>
<proteinExistence type="predicted"/>
<dbReference type="AlphaFoldDB" id="A0A937URU9"/>
<accession>A0A937URU9</accession>
<gene>
    <name evidence="3" type="ORF">I7412_30940</name>
</gene>
<name>A0A937URU9_9ACTN</name>